<protein>
    <submittedName>
        <fullName evidence="10">Cytochrome C biogenesis protein</fullName>
    </submittedName>
</protein>
<comment type="subcellular location">
    <subcellularLocation>
        <location evidence="1">Membrane</location>
        <topology evidence="1">Multi-pass membrane protein</topology>
    </subcellularLocation>
</comment>
<feature type="transmembrane region" description="Helical" evidence="7">
    <location>
        <begin position="762"/>
        <end position="788"/>
    </location>
</feature>
<dbReference type="PANTHER" id="PTHR30071">
    <property type="entry name" value="HEME EXPORTER PROTEIN C"/>
    <property type="match status" value="1"/>
</dbReference>
<reference evidence="10 11" key="1">
    <citation type="submission" date="2018-04" db="EMBL/GenBank/DDBJ databases">
        <title>Novel Campyloabacter and Helicobacter Species and Strains.</title>
        <authorList>
            <person name="Mannion A.J."/>
            <person name="Shen Z."/>
            <person name="Fox J.G."/>
        </authorList>
    </citation>
    <scope>NUCLEOTIDE SEQUENCE [LARGE SCALE GENOMIC DNA]</scope>
    <source>
        <strain evidence="10 11">ATCC 700242</strain>
    </source>
</reference>
<feature type="transmembrane region" description="Helical" evidence="7">
    <location>
        <begin position="61"/>
        <end position="85"/>
    </location>
</feature>
<evidence type="ECO:0000256" key="2">
    <source>
        <dbReference type="ARBA" id="ARBA00022692"/>
    </source>
</evidence>
<evidence type="ECO:0000256" key="5">
    <source>
        <dbReference type="ARBA" id="ARBA00023136"/>
    </source>
</evidence>
<keyword evidence="6" id="KW-0175">Coiled coil</keyword>
<dbReference type="Pfam" id="PF05140">
    <property type="entry name" value="ResB"/>
    <property type="match status" value="1"/>
</dbReference>
<dbReference type="PANTHER" id="PTHR30071:SF1">
    <property type="entry name" value="CYTOCHROME B_B6 PROTEIN-RELATED"/>
    <property type="match status" value="1"/>
</dbReference>
<feature type="transmembrane region" description="Helical" evidence="7">
    <location>
        <begin position="630"/>
        <end position="653"/>
    </location>
</feature>
<evidence type="ECO:0000256" key="4">
    <source>
        <dbReference type="ARBA" id="ARBA00022989"/>
    </source>
</evidence>
<dbReference type="RefSeq" id="WP_104724818.1">
    <property type="nucleotide sequence ID" value="NZ_FZNE01000008.1"/>
</dbReference>
<dbReference type="EMBL" id="NXLU01000011">
    <property type="protein sequence ID" value="RDU68156.1"/>
    <property type="molecule type" value="Genomic_DNA"/>
</dbReference>
<dbReference type="OrthoDB" id="9814290at2"/>
<feature type="domain" description="Cytochrome c assembly protein" evidence="8">
    <location>
        <begin position="694"/>
        <end position="897"/>
    </location>
</feature>
<gene>
    <name evidence="10" type="ORF">CQA62_06490</name>
</gene>
<feature type="transmembrane region" description="Helical" evidence="7">
    <location>
        <begin position="869"/>
        <end position="889"/>
    </location>
</feature>
<evidence type="ECO:0000256" key="1">
    <source>
        <dbReference type="ARBA" id="ARBA00004141"/>
    </source>
</evidence>
<feature type="transmembrane region" description="Helical" evidence="7">
    <location>
        <begin position="909"/>
        <end position="927"/>
    </location>
</feature>
<feature type="transmembrane region" description="Helical" evidence="7">
    <location>
        <begin position="700"/>
        <end position="716"/>
    </location>
</feature>
<dbReference type="InterPro" id="IPR045062">
    <property type="entry name" value="Cyt_c_biogenesis_CcsA/CcmC"/>
</dbReference>
<keyword evidence="5 7" id="KW-0472">Membrane</keyword>
<dbReference type="InterPro" id="IPR007816">
    <property type="entry name" value="ResB-like_domain"/>
</dbReference>
<feature type="transmembrane region" description="Helical" evidence="7">
    <location>
        <begin position="723"/>
        <end position="742"/>
    </location>
</feature>
<dbReference type="AlphaFoldDB" id="A0A3D8IT85"/>
<evidence type="ECO:0000259" key="9">
    <source>
        <dbReference type="Pfam" id="PF05140"/>
    </source>
</evidence>
<accession>A0A3D8IT85</accession>
<evidence type="ECO:0000256" key="3">
    <source>
        <dbReference type="ARBA" id="ARBA00022748"/>
    </source>
</evidence>
<keyword evidence="4 7" id="KW-1133">Transmembrane helix</keyword>
<keyword evidence="11" id="KW-1185">Reference proteome</keyword>
<feature type="transmembrane region" description="Helical" evidence="7">
    <location>
        <begin position="97"/>
        <end position="116"/>
    </location>
</feature>
<dbReference type="InterPro" id="IPR002541">
    <property type="entry name" value="Cyt_c_assembly"/>
</dbReference>
<feature type="transmembrane region" description="Helical" evidence="7">
    <location>
        <begin position="665"/>
        <end position="688"/>
    </location>
</feature>
<dbReference type="GO" id="GO:0020037">
    <property type="term" value="F:heme binding"/>
    <property type="evidence" value="ECO:0007669"/>
    <property type="project" value="InterPro"/>
</dbReference>
<organism evidence="10 11">
    <name type="scientific">Helicobacter cholecystus</name>
    <dbReference type="NCBI Taxonomy" id="45498"/>
    <lineage>
        <taxon>Bacteria</taxon>
        <taxon>Pseudomonadati</taxon>
        <taxon>Campylobacterota</taxon>
        <taxon>Epsilonproteobacteria</taxon>
        <taxon>Campylobacterales</taxon>
        <taxon>Helicobacteraceae</taxon>
        <taxon>Helicobacter</taxon>
    </lineage>
</organism>
<sequence>MCSNSLNSTQELDQNKGIVNFLKLAFASIWVAIPLTAFYAIACGVATFIENDYGTPTAKALVYGTNWFAFLHGYLLVVLIGCFITSKAWQRKKYTSLIFHSALIFIILGAGITRYFGFEGVMHIREGEKTNLISSSETYINIKMTNNQGQSQTQSIPANLITGETLESELEFFGKPLLLNVKEINKLSSDKKDPTSRMILDLNYNGLPTKIELIGGVGIEGKPIVIEGGGVSITISWGVKKLALPFSLHLVDFQLDRYPGSMSPSSYASEVEIIDDQAKILSKPFRIFMNNVLDYGGYRFFQSSYDRDEQGTILSVNNDPGKNVTYFGYGLLILGAILLLLDKKGRFRKLGAFLQEQKIFSFFLFTLAVLSLQTPSYAQEDRLEVHSLQENLEKFRSRSAEFSKEFEKVLVQDFGGRIKPINALATDFVHKITKKDGFLGMNNTQVLLGMIMQPQEWQLVKMIKISNPALKKILGLSPDTGYIAFKDVFTNGTYILQNYVEDANNKKPSMRGTFDKDVLAVDERVNLAYLVYTGEIFKSFPTATDSNRWAQPLEAIQNAIQSNHQAQAQEIASIIQNLYKGINQGISINQWQEASNALVELRAYQNKYSPTLIISDSKIDSEILLNKINLFRYLIAPFILVGLILFIITLVYILRNQKMPSKINLIFWIILVVLTALQSIALALRWYISGHAPWSNAYESMLYIAWASAMSAIIFFKKSNLAISSASFLAGISLFVANLGFMDPQVGNLVPVLKSYWLNIHVSIITASYGFLGLCFILGVITLLMFIFRGDGKKNIDNTILSLNAINEMAMIIGLLMLTVGNFLGGVWANESWGRYWGWDPKETWALISICVYAIILHIRFLGVKNLPYVFAVSSVVGFFSILMTYFGVNYYLSGMHSYAAGDPLPIPIFVYFLVGGVIALIAISFYKRQLSFPKI</sequence>
<dbReference type="GO" id="GO:0017004">
    <property type="term" value="P:cytochrome complex assembly"/>
    <property type="evidence" value="ECO:0007669"/>
    <property type="project" value="UniProtKB-KW"/>
</dbReference>
<dbReference type="Pfam" id="PF01578">
    <property type="entry name" value="Cytochrom_C_asm"/>
    <property type="match status" value="1"/>
</dbReference>
<evidence type="ECO:0000256" key="6">
    <source>
        <dbReference type="SAM" id="Coils"/>
    </source>
</evidence>
<feature type="transmembrane region" description="Helical" evidence="7">
    <location>
        <begin position="21"/>
        <end position="49"/>
    </location>
</feature>
<name>A0A3D8IT85_9HELI</name>
<comment type="caution">
    <text evidence="10">The sequence shown here is derived from an EMBL/GenBank/DDBJ whole genome shotgun (WGS) entry which is preliminary data.</text>
</comment>
<feature type="transmembrane region" description="Helical" evidence="7">
    <location>
        <begin position="809"/>
        <end position="829"/>
    </location>
</feature>
<dbReference type="Proteomes" id="UP000257067">
    <property type="component" value="Unassembled WGS sequence"/>
</dbReference>
<keyword evidence="2 7" id="KW-0812">Transmembrane</keyword>
<evidence type="ECO:0000256" key="7">
    <source>
        <dbReference type="SAM" id="Phobius"/>
    </source>
</evidence>
<keyword evidence="3" id="KW-0201">Cytochrome c-type biogenesis</keyword>
<evidence type="ECO:0000313" key="10">
    <source>
        <dbReference type="EMBL" id="RDU68156.1"/>
    </source>
</evidence>
<proteinExistence type="predicted"/>
<dbReference type="GO" id="GO:0005886">
    <property type="term" value="C:plasma membrane"/>
    <property type="evidence" value="ECO:0007669"/>
    <property type="project" value="TreeGrafter"/>
</dbReference>
<feature type="transmembrane region" description="Helical" evidence="7">
    <location>
        <begin position="844"/>
        <end position="862"/>
    </location>
</feature>
<feature type="coiled-coil region" evidence="6">
    <location>
        <begin position="378"/>
        <end position="405"/>
    </location>
</feature>
<feature type="domain" description="ResB-like" evidence="9">
    <location>
        <begin position="217"/>
        <end position="309"/>
    </location>
</feature>
<evidence type="ECO:0000259" key="8">
    <source>
        <dbReference type="Pfam" id="PF01578"/>
    </source>
</evidence>
<evidence type="ECO:0000313" key="11">
    <source>
        <dbReference type="Proteomes" id="UP000257067"/>
    </source>
</evidence>